<dbReference type="Gene3D" id="2.60.40.1120">
    <property type="entry name" value="Carboxypeptidase-like, regulatory domain"/>
    <property type="match status" value="1"/>
</dbReference>
<dbReference type="GO" id="GO:0009279">
    <property type="term" value="C:cell outer membrane"/>
    <property type="evidence" value="ECO:0007669"/>
    <property type="project" value="UniProtKB-SubCell"/>
</dbReference>
<evidence type="ECO:0000256" key="1">
    <source>
        <dbReference type="ARBA" id="ARBA00004571"/>
    </source>
</evidence>
<sequence length="979" mass="105008">MLSCYAVLSGQGIVSGVVTEADSGMPIPGANVVVKGTNQGTVTDFDGKYSIDVKTFPVVLVFSSLGFSSKEVSVNTASVLNVTLSVSATALDEVVITGLATSVKRSNSANAVASISAQKLVGVAQPQTLDGALAGKFSGAIVSSNSGAPGGGMSVKLRGITSVFGNSQPLYIVDGVYVDNSSISAGLNAVSAAAGGGSSSNQDNPSNRIADLDPNDIENIEILKGASAAAIYGSRAAAGVVIITTKSGRSGKTQIQLTQSLGFNSAINLLGMRNYDEDKVRASFGDAAVPNFIAARDSGRLVDYEDELYGDTGFISNTAFNITGGNDRTGFFAGFSHKNEEGIVKRTGYEKTSVRLNLNHKISDQLKIGLNSNYINSSTDRGFFNNDNTGTTIGIALTGTPPWVDLFPDANGNYPDNPNGASNPLQTRDLITNNEEVNRVIMGGSVEWDIYNTSRSSLKLTARAGLDSYDLLTKAIFPKVLQFQKPSNGGVNGVSVQGTTVNRNINFSGFLVHNYFTNNNLHFRTQAGITREFFNRNSYLITAQDLIASETNIDQAGSQQATQFRLKQEDSGFFIQEEVNYQDKFILTAGLRGDKSSNNGDANKLYYYPKASLAANLNNFEFLKMSGVDQLKLRIAYGEAGNFAAFGSLFTSFNSTLIGGIGGTGVNGISLTGVLGNSTIEPERQKELELGFDFRFLKNKVGLEFTYYTKKVDKLILNAANEPSSGFGTEVVNAGSLENKGIEVALNVKVAQSDDFNWDSSLNFWKNKSEITKLNIPAFNLGAFGATLGTFRIEEGKSATQIVGISPNGLQVFGDAEPDFQMTFNNTVQYKNVELSFLFHWKQGGDNVNLTTLLTDLNGTSHDYDDTGLDPSGSLANGPYRVSQLGTSAKVFVEDASYLRLRELGLYYRIPSNLLNNWFGNFVSGAKIGFTGTNLLNFFDYNSYDPEVSNFGSNGISTGVEVTPFPSSKRFMFHFSVNF</sequence>
<evidence type="ECO:0000256" key="8">
    <source>
        <dbReference type="ARBA" id="ARBA00023170"/>
    </source>
</evidence>
<evidence type="ECO:0000256" key="11">
    <source>
        <dbReference type="RuleBase" id="RU003357"/>
    </source>
</evidence>
<dbReference type="InterPro" id="IPR039426">
    <property type="entry name" value="TonB-dep_rcpt-like"/>
</dbReference>
<comment type="caution">
    <text evidence="14">The sequence shown here is derived from an EMBL/GenBank/DDBJ whole genome shotgun (WGS) entry which is preliminary data.</text>
</comment>
<evidence type="ECO:0000313" key="14">
    <source>
        <dbReference type="EMBL" id="EID75883.1"/>
    </source>
</evidence>
<keyword evidence="7 10" id="KW-0472">Membrane</keyword>
<dbReference type="Pfam" id="PF13715">
    <property type="entry name" value="CarbopepD_reg_2"/>
    <property type="match status" value="1"/>
</dbReference>
<dbReference type="InterPro" id="IPR012910">
    <property type="entry name" value="Plug_dom"/>
</dbReference>
<dbReference type="Gene3D" id="2.40.170.20">
    <property type="entry name" value="TonB-dependent receptor, beta-barrel domain"/>
    <property type="match status" value="1"/>
</dbReference>
<dbReference type="NCBIfam" id="TIGR04057">
    <property type="entry name" value="SusC_RagA_signa"/>
    <property type="match status" value="1"/>
</dbReference>
<dbReference type="PROSITE" id="PS52016">
    <property type="entry name" value="TONB_DEPENDENT_REC_3"/>
    <property type="match status" value="1"/>
</dbReference>
<gene>
    <name evidence="14" type="ORF">W5A_03034</name>
</gene>
<keyword evidence="15" id="KW-1185">Reference proteome</keyword>
<accession>I0WHL7</accession>
<dbReference type="InterPro" id="IPR036942">
    <property type="entry name" value="Beta-barrel_TonB_sf"/>
</dbReference>
<evidence type="ECO:0000313" key="15">
    <source>
        <dbReference type="Proteomes" id="UP000005938"/>
    </source>
</evidence>
<dbReference type="PANTHER" id="PTHR30069:SF29">
    <property type="entry name" value="HEMOGLOBIN AND HEMOGLOBIN-HAPTOGLOBIN-BINDING PROTEIN 1-RELATED"/>
    <property type="match status" value="1"/>
</dbReference>
<keyword evidence="6 11" id="KW-0798">TonB box</keyword>
<comment type="subcellular location">
    <subcellularLocation>
        <location evidence="1 10">Cell outer membrane</location>
        <topology evidence="1 10">Multi-pass membrane protein</topology>
    </subcellularLocation>
</comment>
<keyword evidence="5" id="KW-0732">Signal</keyword>
<evidence type="ECO:0000256" key="9">
    <source>
        <dbReference type="ARBA" id="ARBA00023237"/>
    </source>
</evidence>
<dbReference type="SUPFAM" id="SSF56935">
    <property type="entry name" value="Porins"/>
    <property type="match status" value="1"/>
</dbReference>
<evidence type="ECO:0000256" key="6">
    <source>
        <dbReference type="ARBA" id="ARBA00023077"/>
    </source>
</evidence>
<dbReference type="PATRIC" id="fig|946077.3.peg.614"/>
<comment type="similarity">
    <text evidence="10 11">Belongs to the TonB-dependent receptor family.</text>
</comment>
<evidence type="ECO:0000256" key="5">
    <source>
        <dbReference type="ARBA" id="ARBA00022729"/>
    </source>
</evidence>
<evidence type="ECO:0000259" key="13">
    <source>
        <dbReference type="Pfam" id="PF07715"/>
    </source>
</evidence>
<dbReference type="InterPro" id="IPR000531">
    <property type="entry name" value="Beta-barrel_TonB"/>
</dbReference>
<dbReference type="InterPro" id="IPR037066">
    <property type="entry name" value="Plug_dom_sf"/>
</dbReference>
<name>I0WHL7_9FLAO</name>
<feature type="domain" description="TonB-dependent receptor plug" evidence="13">
    <location>
        <begin position="106"/>
        <end position="240"/>
    </location>
</feature>
<evidence type="ECO:0000256" key="10">
    <source>
        <dbReference type="PROSITE-ProRule" id="PRU01360"/>
    </source>
</evidence>
<dbReference type="Pfam" id="PF00593">
    <property type="entry name" value="TonB_dep_Rec_b-barrel"/>
    <property type="match status" value="1"/>
</dbReference>
<evidence type="ECO:0000256" key="4">
    <source>
        <dbReference type="ARBA" id="ARBA00022692"/>
    </source>
</evidence>
<dbReference type="Gene3D" id="2.170.130.10">
    <property type="entry name" value="TonB-dependent receptor, plug domain"/>
    <property type="match status" value="1"/>
</dbReference>
<dbReference type="Proteomes" id="UP000005938">
    <property type="component" value="Unassembled WGS sequence"/>
</dbReference>
<dbReference type="STRING" id="946077.W5A_03034"/>
<feature type="domain" description="TonB-dependent receptor-like beta-barrel" evidence="12">
    <location>
        <begin position="411"/>
        <end position="935"/>
    </location>
</feature>
<dbReference type="NCBIfam" id="TIGR04056">
    <property type="entry name" value="OMP_RagA_SusC"/>
    <property type="match status" value="1"/>
</dbReference>
<dbReference type="SUPFAM" id="SSF49464">
    <property type="entry name" value="Carboxypeptidase regulatory domain-like"/>
    <property type="match status" value="1"/>
</dbReference>
<dbReference type="GO" id="GO:0044718">
    <property type="term" value="P:siderophore transmembrane transport"/>
    <property type="evidence" value="ECO:0007669"/>
    <property type="project" value="TreeGrafter"/>
</dbReference>
<keyword evidence="9 10" id="KW-0998">Cell outer membrane</keyword>
<keyword evidence="8 14" id="KW-0675">Receptor</keyword>
<dbReference type="InterPro" id="IPR023996">
    <property type="entry name" value="TonB-dep_OMP_SusC/RagA"/>
</dbReference>
<evidence type="ECO:0000256" key="3">
    <source>
        <dbReference type="ARBA" id="ARBA00022452"/>
    </source>
</evidence>
<reference evidence="14 15" key="1">
    <citation type="journal article" date="2012" name="J. Bacteriol.">
        <title>Genome Sequence of the Halotolerant Bacterium Imtechella halotolerans K1T.</title>
        <authorList>
            <person name="Kumar S."/>
            <person name="Vikram S."/>
            <person name="Subramanian S."/>
            <person name="Raghava G.P."/>
            <person name="Pinnaka A.K."/>
        </authorList>
    </citation>
    <scope>NUCLEOTIDE SEQUENCE [LARGE SCALE GENOMIC DNA]</scope>
    <source>
        <strain evidence="14 15">K1</strain>
    </source>
</reference>
<dbReference type="EMBL" id="AJJU01000003">
    <property type="protein sequence ID" value="EID75883.1"/>
    <property type="molecule type" value="Genomic_DNA"/>
</dbReference>
<keyword evidence="3 10" id="KW-1134">Transmembrane beta strand</keyword>
<protein>
    <submittedName>
        <fullName evidence="14">TonB-dependent receptor plug</fullName>
    </submittedName>
</protein>
<dbReference type="Pfam" id="PF07715">
    <property type="entry name" value="Plug"/>
    <property type="match status" value="1"/>
</dbReference>
<dbReference type="AlphaFoldDB" id="I0WHL7"/>
<dbReference type="PANTHER" id="PTHR30069">
    <property type="entry name" value="TONB-DEPENDENT OUTER MEMBRANE RECEPTOR"/>
    <property type="match status" value="1"/>
</dbReference>
<dbReference type="GO" id="GO:0015344">
    <property type="term" value="F:siderophore uptake transmembrane transporter activity"/>
    <property type="evidence" value="ECO:0007669"/>
    <property type="project" value="TreeGrafter"/>
</dbReference>
<keyword evidence="2 10" id="KW-0813">Transport</keyword>
<dbReference type="InterPro" id="IPR023997">
    <property type="entry name" value="TonB-dep_OMP_SusC/RagA_CS"/>
</dbReference>
<proteinExistence type="inferred from homology"/>
<keyword evidence="4 10" id="KW-0812">Transmembrane</keyword>
<evidence type="ECO:0000259" key="12">
    <source>
        <dbReference type="Pfam" id="PF00593"/>
    </source>
</evidence>
<dbReference type="eggNOG" id="COG4771">
    <property type="taxonomic scope" value="Bacteria"/>
</dbReference>
<dbReference type="InterPro" id="IPR008969">
    <property type="entry name" value="CarboxyPept-like_regulatory"/>
</dbReference>
<organism evidence="14 15">
    <name type="scientific">Imtechella halotolerans K1</name>
    <dbReference type="NCBI Taxonomy" id="946077"/>
    <lineage>
        <taxon>Bacteria</taxon>
        <taxon>Pseudomonadati</taxon>
        <taxon>Bacteroidota</taxon>
        <taxon>Flavobacteriia</taxon>
        <taxon>Flavobacteriales</taxon>
        <taxon>Flavobacteriaceae</taxon>
        <taxon>Imtechella</taxon>
    </lineage>
</organism>
<evidence type="ECO:0000256" key="7">
    <source>
        <dbReference type="ARBA" id="ARBA00023136"/>
    </source>
</evidence>
<evidence type="ECO:0000256" key="2">
    <source>
        <dbReference type="ARBA" id="ARBA00022448"/>
    </source>
</evidence>